<reference evidence="4 5" key="1">
    <citation type="submission" date="2018-02" db="EMBL/GenBank/DDBJ databases">
        <title>Complete genome of the streamlined marine actinobacterium Pontimonas salivibrio CL-TW6 adapted to coastal planktonic lifestype.</title>
        <authorList>
            <person name="Cho B.C."/>
            <person name="Hardies S.C."/>
            <person name="Jang G.I."/>
            <person name="Hwang C.Y."/>
        </authorList>
    </citation>
    <scope>NUCLEOTIDE SEQUENCE [LARGE SCALE GENOMIC DNA]</scope>
    <source>
        <strain evidence="4 5">CL-TW6</strain>
    </source>
</reference>
<keyword evidence="5" id="KW-1185">Reference proteome</keyword>
<dbReference type="Pfam" id="PF26366">
    <property type="entry name" value="DUF8094"/>
    <property type="match status" value="1"/>
</dbReference>
<evidence type="ECO:0000256" key="2">
    <source>
        <dbReference type="SAM" id="Phobius"/>
    </source>
</evidence>
<feature type="compositionally biased region" description="Basic residues" evidence="1">
    <location>
        <begin position="207"/>
        <end position="221"/>
    </location>
</feature>
<dbReference type="AlphaFoldDB" id="A0A2L2BPK2"/>
<feature type="domain" description="DUF8094" evidence="3">
    <location>
        <begin position="300"/>
        <end position="595"/>
    </location>
</feature>
<feature type="region of interest" description="Disordered" evidence="1">
    <location>
        <begin position="207"/>
        <end position="240"/>
    </location>
</feature>
<dbReference type="KEGG" id="psai:C3B54_11615"/>
<feature type="region of interest" description="Disordered" evidence="1">
    <location>
        <begin position="261"/>
        <end position="298"/>
    </location>
</feature>
<dbReference type="InterPro" id="IPR058407">
    <property type="entry name" value="DUF8094"/>
</dbReference>
<proteinExistence type="predicted"/>
<evidence type="ECO:0000313" key="4">
    <source>
        <dbReference type="EMBL" id="AVG23600.1"/>
    </source>
</evidence>
<dbReference type="EMBL" id="CP026923">
    <property type="protein sequence ID" value="AVG23600.1"/>
    <property type="molecule type" value="Genomic_DNA"/>
</dbReference>
<gene>
    <name evidence="4" type="ORF">C3B54_11615</name>
</gene>
<keyword evidence="2" id="KW-1133">Transmembrane helix</keyword>
<protein>
    <recommendedName>
        <fullName evidence="3">DUF8094 domain-containing protein</fullName>
    </recommendedName>
</protein>
<evidence type="ECO:0000256" key="1">
    <source>
        <dbReference type="SAM" id="MobiDB-lite"/>
    </source>
</evidence>
<feature type="transmembrane region" description="Helical" evidence="2">
    <location>
        <begin position="178"/>
        <end position="199"/>
    </location>
</feature>
<organism evidence="4 5">
    <name type="scientific">Pontimonas salivibrio</name>
    <dbReference type="NCBI Taxonomy" id="1159327"/>
    <lineage>
        <taxon>Bacteria</taxon>
        <taxon>Bacillati</taxon>
        <taxon>Actinomycetota</taxon>
        <taxon>Actinomycetes</taxon>
        <taxon>Micrococcales</taxon>
        <taxon>Microbacteriaceae</taxon>
        <taxon>Pontimonas</taxon>
    </lineage>
</organism>
<evidence type="ECO:0000313" key="5">
    <source>
        <dbReference type="Proteomes" id="UP000243077"/>
    </source>
</evidence>
<name>A0A2L2BPK2_9MICO</name>
<accession>A0A2L2BPK2</accession>
<keyword evidence="2" id="KW-0812">Transmembrane</keyword>
<dbReference type="Proteomes" id="UP000243077">
    <property type="component" value="Chromosome"/>
</dbReference>
<evidence type="ECO:0000259" key="3">
    <source>
        <dbReference type="Pfam" id="PF26366"/>
    </source>
</evidence>
<sequence>MRLVSAILILLASIMSLGSGIALRTVWAGPDSIVKSVEIDHTAPAVLIDGKTLTAYPGRQTITAIDDQGDPEAGVVLVYGRSTDVIAWVTPARFTAVRHNQETGELYAVPRLGAESTLPSPLGSDLWLEQYRETDAVRTSLTADSGITVAVFADGERAAPKSIQISWPLDNISPLSGVLVALGIVAMAIGFVLLGLALTDVRRRRGPRRKITLAPKRRAPRRGPYGSRRGSTGSARSRRMTRSVVTMPLLGVLLAGGCVAPEAGQNSEGPAGGTPTGQSSDLAGPSEGASGDTDSATGAYPAVTQAQFERIMGRVANQVSLADQSLDAQLLTERFIEPSLSHRSSQYRLRSWDGELGQLVGIPAEPIRLLVPQQTSSWPRTVMAVIQEGPELNAPTIAVVLRQETPRENYQLSYSTLLAPDVILPPMPPADVGSPRLARDSKLVSLSPEETVSIYGDVLRRGPDSRGWLDFDTLTDDLYALVGPDGRDLRRESLGSELELSADILPTDYPVVALSTADNGALVFGTLEETEVVRPLEDGAAINATPSVRALTDLPSSTEGFVARYEMQIVWYVPPIGSDERARVVGYGYLLVDASELEPIED</sequence>
<feature type="compositionally biased region" description="Low complexity" evidence="1">
    <location>
        <begin position="222"/>
        <end position="235"/>
    </location>
</feature>
<keyword evidence="2" id="KW-0472">Membrane</keyword>